<feature type="binding site" description="axial binding residue" evidence="9">
    <location>
        <position position="181"/>
    </location>
    <ligand>
        <name>heme c</name>
        <dbReference type="ChEBI" id="CHEBI:61717"/>
        <label>2</label>
    </ligand>
    <ligandPart>
        <name>Fe</name>
        <dbReference type="ChEBI" id="CHEBI:18248"/>
    </ligandPart>
</feature>
<keyword evidence="10" id="KW-0732">Signal</keyword>
<evidence type="ECO:0000256" key="7">
    <source>
        <dbReference type="ARBA" id="ARBA00023004"/>
    </source>
</evidence>
<evidence type="ECO:0000256" key="4">
    <source>
        <dbReference type="ARBA" id="ARBA00022723"/>
    </source>
</evidence>
<feature type="binding site" description="axial binding residue" evidence="9">
    <location>
        <position position="41"/>
    </location>
    <ligand>
        <name>heme c</name>
        <dbReference type="ChEBI" id="CHEBI:61717"/>
        <label>1</label>
    </ligand>
    <ligandPart>
        <name>Fe</name>
        <dbReference type="ChEBI" id="CHEBI:18248"/>
    </ligandPart>
</feature>
<evidence type="ECO:0000256" key="10">
    <source>
        <dbReference type="SAM" id="SignalP"/>
    </source>
</evidence>
<feature type="binding site" description="covalent" evidence="8">
    <location>
        <position position="40"/>
    </location>
    <ligand>
        <name>heme c</name>
        <dbReference type="ChEBI" id="CHEBI:61717"/>
        <label>1</label>
    </ligand>
</feature>
<reference evidence="12 13" key="1">
    <citation type="submission" date="2006-02" db="EMBL/GenBank/DDBJ databases">
        <authorList>
            <person name="Waterbury J."/>
            <person name="Ferriera S."/>
            <person name="Johnson J."/>
            <person name="Kravitz S."/>
            <person name="Halpern A."/>
            <person name="Remington K."/>
            <person name="Beeson K."/>
            <person name="Tran B."/>
            <person name="Rogers Y.-H."/>
            <person name="Friedman R."/>
            <person name="Venter J.C."/>
        </authorList>
    </citation>
    <scope>NUCLEOTIDE SEQUENCE [LARGE SCALE GENOMIC DNA]</scope>
    <source>
        <strain evidence="12 13">Nb-231</strain>
    </source>
</reference>
<dbReference type="GO" id="GO:0005506">
    <property type="term" value="F:iron ion binding"/>
    <property type="evidence" value="ECO:0007669"/>
    <property type="project" value="InterPro"/>
</dbReference>
<dbReference type="PANTHER" id="PTHR33751">
    <property type="entry name" value="CBB3-TYPE CYTOCHROME C OXIDASE SUBUNIT FIXP"/>
    <property type="match status" value="1"/>
</dbReference>
<evidence type="ECO:0000256" key="2">
    <source>
        <dbReference type="ARBA" id="ARBA00022448"/>
    </source>
</evidence>
<feature type="chain" id="PRO_5002665477" evidence="10">
    <location>
        <begin position="22"/>
        <end position="211"/>
    </location>
</feature>
<comment type="PTM">
    <text evidence="8">Binds 2 heme c groups covalently per subunit.</text>
</comment>
<feature type="binding site" description="axial binding residue" evidence="9">
    <location>
        <position position="137"/>
    </location>
    <ligand>
        <name>heme c</name>
        <dbReference type="ChEBI" id="CHEBI:61717"/>
        <label>2</label>
    </ligand>
    <ligandPart>
        <name>Fe</name>
        <dbReference type="ChEBI" id="CHEBI:18248"/>
    </ligandPart>
</feature>
<name>A4BNY0_9GAMM</name>
<dbReference type="GO" id="GO:0009055">
    <property type="term" value="F:electron transfer activity"/>
    <property type="evidence" value="ECO:0007669"/>
    <property type="project" value="InterPro"/>
</dbReference>
<dbReference type="InterPro" id="IPR050597">
    <property type="entry name" value="Cytochrome_c_Oxidase_Subunit"/>
</dbReference>
<keyword evidence="5" id="KW-0574">Periplasm</keyword>
<dbReference type="InterPro" id="IPR036909">
    <property type="entry name" value="Cyt_c-like_dom_sf"/>
</dbReference>
<evidence type="ECO:0000313" key="13">
    <source>
        <dbReference type="Proteomes" id="UP000003374"/>
    </source>
</evidence>
<organism evidence="12 13">
    <name type="scientific">Nitrococcus mobilis Nb-231</name>
    <dbReference type="NCBI Taxonomy" id="314278"/>
    <lineage>
        <taxon>Bacteria</taxon>
        <taxon>Pseudomonadati</taxon>
        <taxon>Pseudomonadota</taxon>
        <taxon>Gammaproteobacteria</taxon>
        <taxon>Chromatiales</taxon>
        <taxon>Ectothiorhodospiraceae</taxon>
        <taxon>Nitrococcus</taxon>
    </lineage>
</organism>
<evidence type="ECO:0000259" key="11">
    <source>
        <dbReference type="PROSITE" id="PS51007"/>
    </source>
</evidence>
<proteinExistence type="predicted"/>
<dbReference type="OrthoDB" id="9773456at2"/>
<feature type="domain" description="Cytochrome c" evidence="11">
    <location>
        <begin position="13"/>
        <end position="103"/>
    </location>
</feature>
<dbReference type="PANTHER" id="PTHR33751:SF9">
    <property type="entry name" value="CYTOCHROME C4"/>
    <property type="match status" value="1"/>
</dbReference>
<feature type="binding site" description="axial binding residue" evidence="9">
    <location>
        <position position="80"/>
    </location>
    <ligand>
        <name>heme c</name>
        <dbReference type="ChEBI" id="CHEBI:61717"/>
        <label>1</label>
    </ligand>
    <ligandPart>
        <name>Fe</name>
        <dbReference type="ChEBI" id="CHEBI:18248"/>
    </ligandPart>
</feature>
<dbReference type="GO" id="GO:0042597">
    <property type="term" value="C:periplasmic space"/>
    <property type="evidence" value="ECO:0007669"/>
    <property type="project" value="UniProtKB-SubCell"/>
</dbReference>
<feature type="binding site" description="covalent" evidence="8">
    <location>
        <position position="133"/>
    </location>
    <ligand>
        <name>heme c</name>
        <dbReference type="ChEBI" id="CHEBI:61717"/>
        <label>2</label>
    </ligand>
</feature>
<keyword evidence="13" id="KW-1185">Reference proteome</keyword>
<evidence type="ECO:0000256" key="6">
    <source>
        <dbReference type="ARBA" id="ARBA00022982"/>
    </source>
</evidence>
<sequence length="211" mass="22360">MLMKHWIAFLALIPLSAGVMAFEGGNPQAGQQKAAVCAGCHGSDGNSPSGQFPSLAGQHASYLYEQLRFFKSGQRKNPIMQPQAANLSDPDMQDLAAYFAGQTLRIGVADKALVEQGEQLFRGGLSAKGVPACTGCHGPAGMGNPPARYPRISGQKAAYLVQQLQDYRAGKRSDYPRGKVMQGVAAELTDKEIEALASFLSGLHLGNQPAN</sequence>
<dbReference type="EMBL" id="AAOF01000002">
    <property type="protein sequence ID" value="EAR22929.1"/>
    <property type="molecule type" value="Genomic_DNA"/>
</dbReference>
<feature type="domain" description="Cytochrome c" evidence="11">
    <location>
        <begin position="112"/>
        <end position="204"/>
    </location>
</feature>
<dbReference type="SUPFAM" id="SSF46626">
    <property type="entry name" value="Cytochrome c"/>
    <property type="match status" value="2"/>
</dbReference>
<evidence type="ECO:0000256" key="1">
    <source>
        <dbReference type="ARBA" id="ARBA00004418"/>
    </source>
</evidence>
<feature type="binding site" description="covalent" evidence="8">
    <location>
        <position position="136"/>
    </location>
    <ligand>
        <name>heme c</name>
        <dbReference type="ChEBI" id="CHEBI:61717"/>
        <label>2</label>
    </ligand>
</feature>
<evidence type="ECO:0000256" key="3">
    <source>
        <dbReference type="ARBA" id="ARBA00022617"/>
    </source>
</evidence>
<dbReference type="PROSITE" id="PS51007">
    <property type="entry name" value="CYTC"/>
    <property type="match status" value="2"/>
</dbReference>
<dbReference type="Pfam" id="PF00034">
    <property type="entry name" value="Cytochrom_C"/>
    <property type="match status" value="2"/>
</dbReference>
<dbReference type="AlphaFoldDB" id="A4BNY0"/>
<dbReference type="STRING" id="314278.NB231_10763"/>
<keyword evidence="2" id="KW-0813">Transport</keyword>
<evidence type="ECO:0000256" key="9">
    <source>
        <dbReference type="PIRSR" id="PIRSR000005-2"/>
    </source>
</evidence>
<keyword evidence="4 9" id="KW-0479">Metal-binding</keyword>
<evidence type="ECO:0000256" key="5">
    <source>
        <dbReference type="ARBA" id="ARBA00022764"/>
    </source>
</evidence>
<dbReference type="InterPro" id="IPR024167">
    <property type="entry name" value="Cytochrome_c4-like"/>
</dbReference>
<dbReference type="RefSeq" id="WP_005002423.1">
    <property type="nucleotide sequence ID" value="NZ_CH672427.1"/>
</dbReference>
<comment type="subcellular location">
    <subcellularLocation>
        <location evidence="1">Periplasm</location>
    </subcellularLocation>
</comment>
<dbReference type="PIRSF" id="PIRSF000005">
    <property type="entry name" value="Cytochrome_c4"/>
    <property type="match status" value="1"/>
</dbReference>
<comment type="caution">
    <text evidence="12">The sequence shown here is derived from an EMBL/GenBank/DDBJ whole genome shotgun (WGS) entry which is preliminary data.</text>
</comment>
<dbReference type="GO" id="GO:0020037">
    <property type="term" value="F:heme binding"/>
    <property type="evidence" value="ECO:0007669"/>
    <property type="project" value="InterPro"/>
</dbReference>
<keyword evidence="6" id="KW-0249">Electron transport</keyword>
<protein>
    <submittedName>
        <fullName evidence="12">Cytochrome c4</fullName>
    </submittedName>
</protein>
<gene>
    <name evidence="12" type="ORF">NB231_10763</name>
</gene>
<feature type="signal peptide" evidence="10">
    <location>
        <begin position="1"/>
        <end position="21"/>
    </location>
</feature>
<accession>A4BNY0</accession>
<dbReference type="Gene3D" id="1.10.760.10">
    <property type="entry name" value="Cytochrome c-like domain"/>
    <property type="match status" value="2"/>
</dbReference>
<dbReference type="Proteomes" id="UP000003374">
    <property type="component" value="Unassembled WGS sequence"/>
</dbReference>
<evidence type="ECO:0000313" key="12">
    <source>
        <dbReference type="EMBL" id="EAR22929.1"/>
    </source>
</evidence>
<feature type="binding site" description="covalent" evidence="8">
    <location>
        <position position="37"/>
    </location>
    <ligand>
        <name>heme c</name>
        <dbReference type="ChEBI" id="CHEBI:61717"/>
        <label>1</label>
    </ligand>
</feature>
<dbReference type="eggNOG" id="COG2863">
    <property type="taxonomic scope" value="Bacteria"/>
</dbReference>
<keyword evidence="3 8" id="KW-0349">Heme</keyword>
<keyword evidence="7 9" id="KW-0408">Iron</keyword>
<dbReference type="InterPro" id="IPR009056">
    <property type="entry name" value="Cyt_c-like_dom"/>
</dbReference>
<evidence type="ECO:0000256" key="8">
    <source>
        <dbReference type="PIRSR" id="PIRSR000005-1"/>
    </source>
</evidence>
<dbReference type="HOGENOM" id="CLU_076280_2_1_6"/>